<keyword evidence="1" id="KW-1133">Transmembrane helix</keyword>
<evidence type="ECO:0000256" key="1">
    <source>
        <dbReference type="SAM" id="Phobius"/>
    </source>
</evidence>
<dbReference type="EMBL" id="JAEPRB010000357">
    <property type="protein sequence ID" value="KAG2216816.1"/>
    <property type="molecule type" value="Genomic_DNA"/>
</dbReference>
<keyword evidence="1" id="KW-0472">Membrane</keyword>
<keyword evidence="1" id="KW-0812">Transmembrane</keyword>
<feature type="non-terminal residue" evidence="2">
    <location>
        <position position="130"/>
    </location>
</feature>
<protein>
    <submittedName>
        <fullName evidence="2">Uncharacterized protein</fullName>
    </submittedName>
</protein>
<gene>
    <name evidence="2" type="ORF">INT45_013888</name>
</gene>
<name>A0A8H7VB85_9FUNG</name>
<dbReference type="Pfam" id="PF02992">
    <property type="entry name" value="Transposase_21"/>
    <property type="match status" value="1"/>
</dbReference>
<feature type="transmembrane region" description="Helical" evidence="1">
    <location>
        <begin position="28"/>
        <end position="46"/>
    </location>
</feature>
<reference evidence="2 3" key="1">
    <citation type="submission" date="2020-12" db="EMBL/GenBank/DDBJ databases">
        <title>Metabolic potential, ecology and presence of endohyphal bacteria is reflected in genomic diversity of Mucoromycotina.</title>
        <authorList>
            <person name="Muszewska A."/>
            <person name="Okrasinska A."/>
            <person name="Steczkiewicz K."/>
            <person name="Drgas O."/>
            <person name="Orlowska M."/>
            <person name="Perlinska-Lenart U."/>
            <person name="Aleksandrzak-Piekarczyk T."/>
            <person name="Szatraj K."/>
            <person name="Zielenkiewicz U."/>
            <person name="Pilsyk S."/>
            <person name="Malc E."/>
            <person name="Mieczkowski P."/>
            <person name="Kruszewska J.S."/>
            <person name="Biernat P."/>
            <person name="Pawlowska J."/>
        </authorList>
    </citation>
    <scope>NUCLEOTIDE SEQUENCE [LARGE SCALE GENOMIC DNA]</scope>
    <source>
        <strain evidence="2 3">CBS 142.35</strain>
    </source>
</reference>
<evidence type="ECO:0000313" key="2">
    <source>
        <dbReference type="EMBL" id="KAG2216816.1"/>
    </source>
</evidence>
<comment type="caution">
    <text evidence="2">The sequence shown here is derived from an EMBL/GenBank/DDBJ whole genome shotgun (WGS) entry which is preliminary data.</text>
</comment>
<proteinExistence type="predicted"/>
<dbReference type="Proteomes" id="UP000646827">
    <property type="component" value="Unassembled WGS sequence"/>
</dbReference>
<dbReference type="InterPro" id="IPR004242">
    <property type="entry name" value="Transposase_21"/>
</dbReference>
<keyword evidence="3" id="KW-1185">Reference proteome</keyword>
<dbReference type="OrthoDB" id="5329631at2759"/>
<dbReference type="AlphaFoldDB" id="A0A8H7VB85"/>
<accession>A0A8H7VB85</accession>
<organism evidence="2 3">
    <name type="scientific">Circinella minor</name>
    <dbReference type="NCBI Taxonomy" id="1195481"/>
    <lineage>
        <taxon>Eukaryota</taxon>
        <taxon>Fungi</taxon>
        <taxon>Fungi incertae sedis</taxon>
        <taxon>Mucoromycota</taxon>
        <taxon>Mucoromycotina</taxon>
        <taxon>Mucoromycetes</taxon>
        <taxon>Mucorales</taxon>
        <taxon>Lichtheimiaceae</taxon>
        <taxon>Circinella</taxon>
    </lineage>
</organism>
<evidence type="ECO:0000313" key="3">
    <source>
        <dbReference type="Proteomes" id="UP000646827"/>
    </source>
</evidence>
<sequence length="130" mass="14508">FDGSVIKEKNWSDNDLILVLYVDGFQPFIHSVVSMTIVHIVIMNLPDDMLYKDENMIQVAIIPTASRDGNLDSFLAPLVQEMKELETAGIDVLCDDGEERHYKAHLIMATGDIPGCASLCHHNGHMSYFG</sequence>